<name>X1SAU3_9ZZZZ</name>
<sequence length="50" mass="5646">AIAPETPWLRGNFTMDGIRQQRRTKYRPELSIPPVSLQEIGTPAIKQLLG</sequence>
<protein>
    <submittedName>
        <fullName evidence="1">Uncharacterized protein</fullName>
    </submittedName>
</protein>
<feature type="non-terminal residue" evidence="1">
    <location>
        <position position="1"/>
    </location>
</feature>
<proteinExistence type="predicted"/>
<comment type="caution">
    <text evidence="1">The sequence shown here is derived from an EMBL/GenBank/DDBJ whole genome shotgun (WGS) entry which is preliminary data.</text>
</comment>
<evidence type="ECO:0000313" key="1">
    <source>
        <dbReference type="EMBL" id="GAI64899.1"/>
    </source>
</evidence>
<accession>X1SAU3</accession>
<dbReference type="AlphaFoldDB" id="X1SAU3"/>
<dbReference type="EMBL" id="BARW01000465">
    <property type="protein sequence ID" value="GAI64899.1"/>
    <property type="molecule type" value="Genomic_DNA"/>
</dbReference>
<gene>
    <name evidence="1" type="ORF">S12H4_02047</name>
</gene>
<reference evidence="1" key="1">
    <citation type="journal article" date="2014" name="Front. Microbiol.">
        <title>High frequency of phylogenetically diverse reductive dehalogenase-homologous genes in deep subseafloor sedimentary metagenomes.</title>
        <authorList>
            <person name="Kawai M."/>
            <person name="Futagami T."/>
            <person name="Toyoda A."/>
            <person name="Takaki Y."/>
            <person name="Nishi S."/>
            <person name="Hori S."/>
            <person name="Arai W."/>
            <person name="Tsubouchi T."/>
            <person name="Morono Y."/>
            <person name="Uchiyama I."/>
            <person name="Ito T."/>
            <person name="Fujiyama A."/>
            <person name="Inagaki F."/>
            <person name="Takami H."/>
        </authorList>
    </citation>
    <scope>NUCLEOTIDE SEQUENCE</scope>
    <source>
        <strain evidence="1">Expedition CK06-06</strain>
    </source>
</reference>
<organism evidence="1">
    <name type="scientific">marine sediment metagenome</name>
    <dbReference type="NCBI Taxonomy" id="412755"/>
    <lineage>
        <taxon>unclassified sequences</taxon>
        <taxon>metagenomes</taxon>
        <taxon>ecological metagenomes</taxon>
    </lineage>
</organism>